<evidence type="ECO:0000256" key="1">
    <source>
        <dbReference type="ARBA" id="ARBA00004123"/>
    </source>
</evidence>
<feature type="domain" description="C2H2-type" evidence="10">
    <location>
        <begin position="246"/>
        <end position="273"/>
    </location>
</feature>
<accession>A0A8K0GET1</accession>
<keyword evidence="2" id="KW-0479">Metal-binding</keyword>
<dbReference type="PROSITE" id="PS50157">
    <property type="entry name" value="ZINC_FINGER_C2H2_2"/>
    <property type="match status" value="7"/>
</dbReference>
<dbReference type="InterPro" id="IPR050589">
    <property type="entry name" value="Ikaros_C2H2-ZF"/>
</dbReference>
<dbReference type="FunFam" id="3.30.160.60:FF:000624">
    <property type="entry name" value="zinc finger protein 697"/>
    <property type="match status" value="1"/>
</dbReference>
<dbReference type="GO" id="GO:0003700">
    <property type="term" value="F:DNA-binding transcription factor activity"/>
    <property type="evidence" value="ECO:0007669"/>
    <property type="project" value="TreeGrafter"/>
</dbReference>
<evidence type="ECO:0000256" key="2">
    <source>
        <dbReference type="ARBA" id="ARBA00022723"/>
    </source>
</evidence>
<feature type="region of interest" description="Disordered" evidence="9">
    <location>
        <begin position="59"/>
        <end position="144"/>
    </location>
</feature>
<proteinExistence type="predicted"/>
<keyword evidence="7" id="KW-0539">Nucleus</keyword>
<feature type="compositionally biased region" description="Low complexity" evidence="9">
    <location>
        <begin position="106"/>
        <end position="117"/>
    </location>
</feature>
<evidence type="ECO:0000256" key="8">
    <source>
        <dbReference type="PROSITE-ProRule" id="PRU00042"/>
    </source>
</evidence>
<feature type="domain" description="C2H2-type" evidence="10">
    <location>
        <begin position="445"/>
        <end position="472"/>
    </location>
</feature>
<comment type="subcellular location">
    <subcellularLocation>
        <location evidence="1">Nucleus</location>
    </subcellularLocation>
</comment>
<dbReference type="OrthoDB" id="3437960at2759"/>
<dbReference type="InterPro" id="IPR036236">
    <property type="entry name" value="Znf_C2H2_sf"/>
</dbReference>
<dbReference type="PROSITE" id="PS00028">
    <property type="entry name" value="ZINC_FINGER_C2H2_1"/>
    <property type="match status" value="8"/>
</dbReference>
<sequence length="530" mass="62029">MAPNVVVGILKKLLDHQQRARVFVCPFIRLEAHTGIKTEVDDTVSNYLEKDTQARKTLTKLNSRKKTSEADERKSKNENIKSFLRSPPPKKTAKLATTNGEDAKSLKTNSTKSCSKSSDLKKKSKLKNQSIKSTSRSNKLKKTPKVDINIHINVKKHKNVIRGLTKRKRTLKRVPKNQDGEIVKKAKVIFGRPLYYCHTCNDQILLTRTEMRQHFIKHGMPEAAKSWAHFRRARSKRSRSSIPSVYPCEICSEYLPNQEELDEHLKNHDDQFFCDICNAGFKLLIDHAYHMQEHSEDRLFQCPLCEFKSEKRFRMKLHLYDTHEQFRKFKCEVCGKGFSILSYLEEHKNFHTGEKPFQCDVCGLSFMYTRYLKSHKTQKHSQEPRKRFECTVCQKSFAWKKSYDTHVESHHTEDTNFMCDICGKSFKTKRGLSKHKKLHSDDRPYKCRYCDMSFKSSGSKVDHERIHTGVKPHQCPECGKGFIQRTPMVRHWRNHAEKESYSCYRCQEVFSSKLELINHVKVCGRLETLQ</sequence>
<dbReference type="FunFam" id="3.30.160.60:FF:002343">
    <property type="entry name" value="Zinc finger protein 33A"/>
    <property type="match status" value="1"/>
</dbReference>
<dbReference type="SMART" id="SM00355">
    <property type="entry name" value="ZnF_C2H2"/>
    <property type="match status" value="11"/>
</dbReference>
<organism evidence="11 12">
    <name type="scientific">Ignelater luminosus</name>
    <name type="common">Cucubano</name>
    <name type="synonym">Pyrophorus luminosus</name>
    <dbReference type="NCBI Taxonomy" id="2038154"/>
    <lineage>
        <taxon>Eukaryota</taxon>
        <taxon>Metazoa</taxon>
        <taxon>Ecdysozoa</taxon>
        <taxon>Arthropoda</taxon>
        <taxon>Hexapoda</taxon>
        <taxon>Insecta</taxon>
        <taxon>Pterygota</taxon>
        <taxon>Neoptera</taxon>
        <taxon>Endopterygota</taxon>
        <taxon>Coleoptera</taxon>
        <taxon>Polyphaga</taxon>
        <taxon>Elateriformia</taxon>
        <taxon>Elateroidea</taxon>
        <taxon>Elateridae</taxon>
        <taxon>Agrypninae</taxon>
        <taxon>Pyrophorini</taxon>
        <taxon>Ignelater</taxon>
    </lineage>
</organism>
<dbReference type="AlphaFoldDB" id="A0A8K0GET1"/>
<keyword evidence="4 8" id="KW-0863">Zinc-finger</keyword>
<dbReference type="GO" id="GO:0000978">
    <property type="term" value="F:RNA polymerase II cis-regulatory region sequence-specific DNA binding"/>
    <property type="evidence" value="ECO:0007669"/>
    <property type="project" value="TreeGrafter"/>
</dbReference>
<feature type="domain" description="C2H2-type" evidence="10">
    <location>
        <begin position="329"/>
        <end position="356"/>
    </location>
</feature>
<evidence type="ECO:0000256" key="9">
    <source>
        <dbReference type="SAM" id="MobiDB-lite"/>
    </source>
</evidence>
<evidence type="ECO:0000256" key="5">
    <source>
        <dbReference type="ARBA" id="ARBA00022833"/>
    </source>
</evidence>
<dbReference type="Gene3D" id="3.30.160.60">
    <property type="entry name" value="Classic Zinc Finger"/>
    <property type="match status" value="7"/>
</dbReference>
<dbReference type="GO" id="GO:0005634">
    <property type="term" value="C:nucleus"/>
    <property type="evidence" value="ECO:0007669"/>
    <property type="project" value="UniProtKB-SubCell"/>
</dbReference>
<keyword evidence="6" id="KW-0238">DNA-binding</keyword>
<feature type="domain" description="C2H2-type" evidence="10">
    <location>
        <begin position="417"/>
        <end position="444"/>
    </location>
</feature>
<name>A0A8K0GET1_IGNLU</name>
<evidence type="ECO:0000313" key="12">
    <source>
        <dbReference type="Proteomes" id="UP000801492"/>
    </source>
</evidence>
<keyword evidence="12" id="KW-1185">Reference proteome</keyword>
<evidence type="ECO:0000256" key="6">
    <source>
        <dbReference type="ARBA" id="ARBA00023125"/>
    </source>
</evidence>
<gene>
    <name evidence="11" type="ORF">ILUMI_10607</name>
</gene>
<evidence type="ECO:0000256" key="7">
    <source>
        <dbReference type="ARBA" id="ARBA00023242"/>
    </source>
</evidence>
<protein>
    <recommendedName>
        <fullName evidence="10">C2H2-type domain-containing protein</fullName>
    </recommendedName>
</protein>
<dbReference type="InterPro" id="IPR013087">
    <property type="entry name" value="Znf_C2H2_type"/>
</dbReference>
<keyword evidence="5" id="KW-0862">Zinc</keyword>
<evidence type="ECO:0000256" key="3">
    <source>
        <dbReference type="ARBA" id="ARBA00022737"/>
    </source>
</evidence>
<keyword evidence="3" id="KW-0677">Repeat</keyword>
<dbReference type="GO" id="GO:0008270">
    <property type="term" value="F:zinc ion binding"/>
    <property type="evidence" value="ECO:0007669"/>
    <property type="project" value="UniProtKB-KW"/>
</dbReference>
<dbReference type="PANTHER" id="PTHR24404">
    <property type="entry name" value="ZINC FINGER PROTEIN"/>
    <property type="match status" value="1"/>
</dbReference>
<feature type="domain" description="C2H2-type" evidence="10">
    <location>
        <begin position="473"/>
        <end position="500"/>
    </location>
</feature>
<dbReference type="SUPFAM" id="SSF57667">
    <property type="entry name" value="beta-beta-alpha zinc fingers"/>
    <property type="match status" value="5"/>
</dbReference>
<dbReference type="EMBL" id="VTPC01005805">
    <property type="protein sequence ID" value="KAF2895573.1"/>
    <property type="molecule type" value="Genomic_DNA"/>
</dbReference>
<reference evidence="11" key="1">
    <citation type="submission" date="2019-08" db="EMBL/GenBank/DDBJ databases">
        <title>The genome of the North American firefly Photinus pyralis.</title>
        <authorList>
            <consortium name="Photinus pyralis genome working group"/>
            <person name="Fallon T.R."/>
            <person name="Sander Lower S.E."/>
            <person name="Weng J.-K."/>
        </authorList>
    </citation>
    <scope>NUCLEOTIDE SEQUENCE</scope>
    <source>
        <strain evidence="11">TRF0915ILg1</strain>
        <tissue evidence="11">Whole body</tissue>
    </source>
</reference>
<evidence type="ECO:0000313" key="11">
    <source>
        <dbReference type="EMBL" id="KAF2895573.1"/>
    </source>
</evidence>
<dbReference type="Pfam" id="PF00096">
    <property type="entry name" value="zf-C2H2"/>
    <property type="match status" value="3"/>
</dbReference>
<dbReference type="GO" id="GO:0006357">
    <property type="term" value="P:regulation of transcription by RNA polymerase II"/>
    <property type="evidence" value="ECO:0007669"/>
    <property type="project" value="TreeGrafter"/>
</dbReference>
<feature type="domain" description="C2H2-type" evidence="10">
    <location>
        <begin position="357"/>
        <end position="385"/>
    </location>
</feature>
<evidence type="ECO:0000259" key="10">
    <source>
        <dbReference type="PROSITE" id="PS50157"/>
    </source>
</evidence>
<comment type="caution">
    <text evidence="11">The sequence shown here is derived from an EMBL/GenBank/DDBJ whole genome shotgun (WGS) entry which is preliminary data.</text>
</comment>
<evidence type="ECO:0000256" key="4">
    <source>
        <dbReference type="ARBA" id="ARBA00022771"/>
    </source>
</evidence>
<feature type="compositionally biased region" description="Basic and acidic residues" evidence="9">
    <location>
        <begin position="66"/>
        <end position="79"/>
    </location>
</feature>
<dbReference type="PANTHER" id="PTHR24404:SF114">
    <property type="entry name" value="KLUMPFUSS, ISOFORM B-RELATED"/>
    <property type="match status" value="1"/>
</dbReference>
<dbReference type="Proteomes" id="UP000801492">
    <property type="component" value="Unassembled WGS sequence"/>
</dbReference>
<feature type="domain" description="C2H2-type" evidence="10">
    <location>
        <begin position="388"/>
        <end position="415"/>
    </location>
</feature>
<dbReference type="FunFam" id="3.30.160.60:FF:000065">
    <property type="entry name" value="B-cell CLL/lymphoma 6, member B"/>
    <property type="match status" value="1"/>
</dbReference>